<dbReference type="OrthoDB" id="10138at2157"/>
<dbReference type="Gene3D" id="3.40.50.1100">
    <property type="match status" value="3"/>
</dbReference>
<dbReference type="SUPFAM" id="SSF53686">
    <property type="entry name" value="Tryptophan synthase beta subunit-like PLP-dependent enzymes"/>
    <property type="match status" value="1"/>
</dbReference>
<sequence>MNESTVGRTPLLELDVDVPPRVLGKAEWFNALGEPFGGGSVKTRIAKSMLDAAEANGTVDGKTVLAASSGNTGTALARIGASRGYDVEVVMPATASATKAAAVRDAGARVREAADYEAMLARAEELLEEHPDEYVRPDQYSNPANPGVHAGTTGVELWRQTNGEVTHFVAGAGTGGTVTGVAAALGPRGVDSWGYQPEEPAHGIDGLKYTRGARFHEPAVLDESRLDGLFPVETADAYREARALRDAHAGEEVGIAHAGQWAAETVRDHLRVDGRFLVGPSSGGALAAVHRLTERGVLHETDTVVVPLPDRGDRYREEPLWAEHFDG</sequence>
<evidence type="ECO:0000313" key="3">
    <source>
        <dbReference type="Proteomes" id="UP000607197"/>
    </source>
</evidence>
<name>A0A830FFQ9_9EURY</name>
<dbReference type="InterPro" id="IPR001926">
    <property type="entry name" value="TrpB-like_PALP"/>
</dbReference>
<protein>
    <submittedName>
        <fullName evidence="2">Cysteine synthase</fullName>
    </submittedName>
</protein>
<dbReference type="Proteomes" id="UP000607197">
    <property type="component" value="Unassembled WGS sequence"/>
</dbReference>
<accession>A0A830FFQ9</accession>
<reference evidence="2" key="2">
    <citation type="submission" date="2020-09" db="EMBL/GenBank/DDBJ databases">
        <authorList>
            <person name="Sun Q."/>
            <person name="Ohkuma M."/>
        </authorList>
    </citation>
    <scope>NUCLEOTIDE SEQUENCE</scope>
    <source>
        <strain evidence="2">JCM 19596</strain>
    </source>
</reference>
<evidence type="ECO:0000313" key="2">
    <source>
        <dbReference type="EMBL" id="GGL70264.1"/>
    </source>
</evidence>
<proteinExistence type="predicted"/>
<feature type="domain" description="Tryptophan synthase beta chain-like PALP" evidence="1">
    <location>
        <begin position="5"/>
        <end position="310"/>
    </location>
</feature>
<dbReference type="InterPro" id="IPR036052">
    <property type="entry name" value="TrpB-like_PALP_sf"/>
</dbReference>
<gene>
    <name evidence="2" type="ORF">GCM10009039_30410</name>
</gene>
<dbReference type="PANTHER" id="PTHR10314">
    <property type="entry name" value="CYSTATHIONINE BETA-SYNTHASE"/>
    <property type="match status" value="1"/>
</dbReference>
<dbReference type="RefSeq" id="WP_188980458.1">
    <property type="nucleotide sequence ID" value="NZ_BMPG01000005.1"/>
</dbReference>
<organism evidence="2 3">
    <name type="scientific">Halocalculus aciditolerans</name>
    <dbReference type="NCBI Taxonomy" id="1383812"/>
    <lineage>
        <taxon>Archaea</taxon>
        <taxon>Methanobacteriati</taxon>
        <taxon>Methanobacteriota</taxon>
        <taxon>Stenosarchaea group</taxon>
        <taxon>Halobacteria</taxon>
        <taxon>Halobacteriales</taxon>
        <taxon>Halobacteriaceae</taxon>
        <taxon>Halocalculus</taxon>
    </lineage>
</organism>
<dbReference type="Pfam" id="PF00291">
    <property type="entry name" value="PALP"/>
    <property type="match status" value="1"/>
</dbReference>
<dbReference type="EMBL" id="BMPG01000005">
    <property type="protein sequence ID" value="GGL70264.1"/>
    <property type="molecule type" value="Genomic_DNA"/>
</dbReference>
<evidence type="ECO:0000259" key="1">
    <source>
        <dbReference type="Pfam" id="PF00291"/>
    </source>
</evidence>
<dbReference type="InterPro" id="IPR050214">
    <property type="entry name" value="Cys_Synth/Cystath_Beta-Synth"/>
</dbReference>
<reference evidence="2" key="1">
    <citation type="journal article" date="2014" name="Int. J. Syst. Evol. Microbiol.">
        <title>Complete genome sequence of Corynebacterium casei LMG S-19264T (=DSM 44701T), isolated from a smear-ripened cheese.</title>
        <authorList>
            <consortium name="US DOE Joint Genome Institute (JGI-PGF)"/>
            <person name="Walter F."/>
            <person name="Albersmeier A."/>
            <person name="Kalinowski J."/>
            <person name="Ruckert C."/>
        </authorList>
    </citation>
    <scope>NUCLEOTIDE SEQUENCE</scope>
    <source>
        <strain evidence="2">JCM 19596</strain>
    </source>
</reference>
<keyword evidence="3" id="KW-1185">Reference proteome</keyword>
<dbReference type="AlphaFoldDB" id="A0A830FFQ9"/>
<comment type="caution">
    <text evidence="2">The sequence shown here is derived from an EMBL/GenBank/DDBJ whole genome shotgun (WGS) entry which is preliminary data.</text>
</comment>